<dbReference type="PANTHER" id="PTHR13282">
    <property type="entry name" value="PROTEIN FAM32A"/>
    <property type="match status" value="1"/>
</dbReference>
<dbReference type="AlphaFoldDB" id="A0A7J6PG17"/>
<dbReference type="EMBL" id="JABANP010000024">
    <property type="protein sequence ID" value="KAF4695118.1"/>
    <property type="molecule type" value="Genomic_DNA"/>
</dbReference>
<gene>
    <name evidence="2" type="ORF">FOZ60_005856</name>
</gene>
<comment type="caution">
    <text evidence="2">The sequence shown here is derived from an EMBL/GenBank/DDBJ whole genome shotgun (WGS) entry which is preliminary data.</text>
</comment>
<dbReference type="InterPro" id="IPR013865">
    <property type="entry name" value="FAM32A"/>
</dbReference>
<sequence>MTSPAYGNRIVKGVLKLKGADGVAKPVISKKKRKHHKHRSKEESERSIEDAVLRQSDEESASQARSEEPRSTKTPAELAFQRLQEERKAERIAKQIEKTHREKMDELHDKLDNMSEHFEVPKIAGTH</sequence>
<accession>A0A7J6PG17</accession>
<dbReference type="PANTHER" id="PTHR13282:SF6">
    <property type="entry name" value="PROTEIN FAM32A"/>
    <property type="match status" value="1"/>
</dbReference>
<feature type="compositionally biased region" description="Basic and acidic residues" evidence="1">
    <location>
        <begin position="40"/>
        <end position="57"/>
    </location>
</feature>
<feature type="compositionally biased region" description="Basic residues" evidence="1">
    <location>
        <begin position="28"/>
        <end position="39"/>
    </location>
</feature>
<evidence type="ECO:0000313" key="2">
    <source>
        <dbReference type="EMBL" id="KAF4695118.1"/>
    </source>
</evidence>
<evidence type="ECO:0008006" key="4">
    <source>
        <dbReference type="Google" id="ProtNLM"/>
    </source>
</evidence>
<evidence type="ECO:0000313" key="3">
    <source>
        <dbReference type="Proteomes" id="UP000541610"/>
    </source>
</evidence>
<reference evidence="2 3" key="1">
    <citation type="submission" date="2020-04" db="EMBL/GenBank/DDBJ databases">
        <title>Perkinsus olseni comparative genomics.</title>
        <authorList>
            <person name="Bogema D.R."/>
        </authorList>
    </citation>
    <scope>NUCLEOTIDE SEQUENCE [LARGE SCALE GENOMIC DNA]</scope>
    <source>
        <strain evidence="2">00978-12</strain>
    </source>
</reference>
<protein>
    <recommendedName>
        <fullName evidence="4">Protein FAM32A</fullName>
    </recommendedName>
</protein>
<proteinExistence type="predicted"/>
<dbReference type="Pfam" id="PF08555">
    <property type="entry name" value="FAM32A"/>
    <property type="match status" value="1"/>
</dbReference>
<dbReference type="Proteomes" id="UP000541610">
    <property type="component" value="Unassembled WGS sequence"/>
</dbReference>
<name>A0A7J6PG17_PEROL</name>
<dbReference type="OrthoDB" id="205403at2759"/>
<feature type="region of interest" description="Disordered" evidence="1">
    <location>
        <begin position="21"/>
        <end position="77"/>
    </location>
</feature>
<evidence type="ECO:0000256" key="1">
    <source>
        <dbReference type="SAM" id="MobiDB-lite"/>
    </source>
</evidence>
<organism evidence="2 3">
    <name type="scientific">Perkinsus olseni</name>
    <name type="common">Perkinsus atlanticus</name>
    <dbReference type="NCBI Taxonomy" id="32597"/>
    <lineage>
        <taxon>Eukaryota</taxon>
        <taxon>Sar</taxon>
        <taxon>Alveolata</taxon>
        <taxon>Perkinsozoa</taxon>
        <taxon>Perkinsea</taxon>
        <taxon>Perkinsida</taxon>
        <taxon>Perkinsidae</taxon>
        <taxon>Perkinsus</taxon>
    </lineage>
</organism>
<dbReference type="GO" id="GO:0005730">
    <property type="term" value="C:nucleolus"/>
    <property type="evidence" value="ECO:0007669"/>
    <property type="project" value="TreeGrafter"/>
</dbReference>